<evidence type="ECO:0000313" key="7">
    <source>
        <dbReference type="Proteomes" id="UP000836841"/>
    </source>
</evidence>
<dbReference type="PANTHER" id="PTHR10350:SF6">
    <property type="entry name" value="NUCLEAR PORE COMPLEX PROTEIN NUP155"/>
    <property type="match status" value="1"/>
</dbReference>
<accession>A0AAU9RVQ2</accession>
<keyword evidence="3" id="KW-0539">Nucleus</keyword>
<comment type="caution">
    <text evidence="6">The sequence shown here is derived from an EMBL/GenBank/DDBJ whole genome shotgun (WGS) entry which is preliminary data.</text>
</comment>
<dbReference type="PANTHER" id="PTHR10350">
    <property type="entry name" value="NUCLEAR PORE COMPLEX PROTEIN NUP155"/>
    <property type="match status" value="1"/>
</dbReference>
<dbReference type="AlphaFoldDB" id="A0AAU9RVQ2"/>
<dbReference type="InterPro" id="IPR004870">
    <property type="entry name" value="Nucleoporin_Nup155"/>
</dbReference>
<evidence type="ECO:0000256" key="4">
    <source>
        <dbReference type="SAM" id="MobiDB-lite"/>
    </source>
</evidence>
<dbReference type="InterPro" id="IPR014908">
    <property type="entry name" value="Nucleoporin_Nup133/Nup155_N"/>
</dbReference>
<dbReference type="GO" id="GO:0044611">
    <property type="term" value="C:nuclear pore inner ring"/>
    <property type="evidence" value="ECO:0007669"/>
    <property type="project" value="TreeGrafter"/>
</dbReference>
<gene>
    <name evidence="6" type="ORF">TAV2_LOCUS8288</name>
</gene>
<sequence length="191" mass="20257">MLYSAIAEYPCCMLCTCFKCLPVIRDGQCPEYSGEEQAMCAVGLVQAKAGIFVEAIQYLLILATPIELILVGVCCSRRDGELDPYAAVSLQPLPEYTMSSYGVTTTCISCTNKGIGTFGSISLAGRSQNEDLSLKIESKYYSAGTLVLSDSSPSTMSSLLFVNGDSSMPSSSLTNTGTGARSSRALEETIS</sequence>
<keyword evidence="2" id="KW-0813">Transport</keyword>
<keyword evidence="7" id="KW-1185">Reference proteome</keyword>
<comment type="subcellular location">
    <subcellularLocation>
        <location evidence="1">Nucleus</location>
    </subcellularLocation>
</comment>
<evidence type="ECO:0000259" key="5">
    <source>
        <dbReference type="Pfam" id="PF08801"/>
    </source>
</evidence>
<evidence type="ECO:0000256" key="1">
    <source>
        <dbReference type="ARBA" id="ARBA00004123"/>
    </source>
</evidence>
<dbReference type="Pfam" id="PF08801">
    <property type="entry name" value="Nucleoporin_N"/>
    <property type="match status" value="1"/>
</dbReference>
<dbReference type="GO" id="GO:0036228">
    <property type="term" value="P:protein localization to nuclear inner membrane"/>
    <property type="evidence" value="ECO:0007669"/>
    <property type="project" value="TreeGrafter"/>
</dbReference>
<dbReference type="GO" id="GO:0000972">
    <property type="term" value="P:transcription-dependent tethering of RNA polymerase II gene DNA at nuclear periphery"/>
    <property type="evidence" value="ECO:0007669"/>
    <property type="project" value="TreeGrafter"/>
</dbReference>
<reference evidence="6 7" key="1">
    <citation type="submission" date="2022-03" db="EMBL/GenBank/DDBJ databases">
        <authorList>
            <person name="Nunn A."/>
            <person name="Chopra R."/>
            <person name="Nunn A."/>
            <person name="Contreras Garrido A."/>
        </authorList>
    </citation>
    <scope>NUCLEOTIDE SEQUENCE [LARGE SCALE GENOMIC DNA]</scope>
</reference>
<evidence type="ECO:0000256" key="3">
    <source>
        <dbReference type="ARBA" id="ARBA00023242"/>
    </source>
</evidence>
<feature type="compositionally biased region" description="Polar residues" evidence="4">
    <location>
        <begin position="167"/>
        <end position="181"/>
    </location>
</feature>
<dbReference type="GO" id="GO:0017056">
    <property type="term" value="F:structural constituent of nuclear pore"/>
    <property type="evidence" value="ECO:0007669"/>
    <property type="project" value="InterPro"/>
</dbReference>
<feature type="domain" description="Nucleoporin Nup133/Nup155-like N-terminal" evidence="5">
    <location>
        <begin position="29"/>
        <end position="115"/>
    </location>
</feature>
<dbReference type="GO" id="GO:0006405">
    <property type="term" value="P:RNA export from nucleus"/>
    <property type="evidence" value="ECO:0007669"/>
    <property type="project" value="TreeGrafter"/>
</dbReference>
<organism evidence="6 7">
    <name type="scientific">Thlaspi arvense</name>
    <name type="common">Field penny-cress</name>
    <dbReference type="NCBI Taxonomy" id="13288"/>
    <lineage>
        <taxon>Eukaryota</taxon>
        <taxon>Viridiplantae</taxon>
        <taxon>Streptophyta</taxon>
        <taxon>Embryophyta</taxon>
        <taxon>Tracheophyta</taxon>
        <taxon>Spermatophyta</taxon>
        <taxon>Magnoliopsida</taxon>
        <taxon>eudicotyledons</taxon>
        <taxon>Gunneridae</taxon>
        <taxon>Pentapetalae</taxon>
        <taxon>rosids</taxon>
        <taxon>malvids</taxon>
        <taxon>Brassicales</taxon>
        <taxon>Brassicaceae</taxon>
        <taxon>Thlaspideae</taxon>
        <taxon>Thlaspi</taxon>
    </lineage>
</organism>
<evidence type="ECO:0000256" key="2">
    <source>
        <dbReference type="ARBA" id="ARBA00022448"/>
    </source>
</evidence>
<feature type="region of interest" description="Disordered" evidence="4">
    <location>
        <begin position="167"/>
        <end position="191"/>
    </location>
</feature>
<name>A0AAU9RVQ2_THLAR</name>
<protein>
    <recommendedName>
        <fullName evidence="5">Nucleoporin Nup133/Nup155-like N-terminal domain-containing protein</fullName>
    </recommendedName>
</protein>
<dbReference type="GO" id="GO:0006606">
    <property type="term" value="P:protein import into nucleus"/>
    <property type="evidence" value="ECO:0007669"/>
    <property type="project" value="TreeGrafter"/>
</dbReference>
<evidence type="ECO:0000313" key="6">
    <source>
        <dbReference type="EMBL" id="CAH2049440.1"/>
    </source>
</evidence>
<dbReference type="Proteomes" id="UP000836841">
    <property type="component" value="Unassembled WGS sequence"/>
</dbReference>
<proteinExistence type="predicted"/>
<dbReference type="EMBL" id="CAJVSB020000282">
    <property type="protein sequence ID" value="CAH2049440.1"/>
    <property type="molecule type" value="Genomic_DNA"/>
</dbReference>